<dbReference type="GO" id="GO:0009424">
    <property type="term" value="C:bacterial-type flagellum hook"/>
    <property type="evidence" value="ECO:0007669"/>
    <property type="project" value="InterPro"/>
</dbReference>
<dbReference type="GO" id="GO:0007155">
    <property type="term" value="P:cell adhesion"/>
    <property type="evidence" value="ECO:0007669"/>
    <property type="project" value="InterPro"/>
</dbReference>
<name>A0A3B1BR89_9ZZZZ</name>
<evidence type="ECO:0000256" key="1">
    <source>
        <dbReference type="ARBA" id="ARBA00004365"/>
    </source>
</evidence>
<evidence type="ECO:0000256" key="6">
    <source>
        <dbReference type="ARBA" id="ARBA00033074"/>
    </source>
</evidence>
<organism evidence="11">
    <name type="scientific">hydrothermal vent metagenome</name>
    <dbReference type="NCBI Taxonomy" id="652676"/>
    <lineage>
        <taxon>unclassified sequences</taxon>
        <taxon>metagenomes</taxon>
        <taxon>ecological metagenomes</taxon>
    </lineage>
</organism>
<evidence type="ECO:0000259" key="10">
    <source>
        <dbReference type="Pfam" id="PF07195"/>
    </source>
</evidence>
<dbReference type="AlphaFoldDB" id="A0A3B1BR89"/>
<keyword evidence="5" id="KW-0975">Bacterial flagellum</keyword>
<feature type="coiled-coil region" evidence="8">
    <location>
        <begin position="473"/>
        <end position="507"/>
    </location>
</feature>
<dbReference type="InterPro" id="IPR003481">
    <property type="entry name" value="FliD_N"/>
</dbReference>
<keyword evidence="4 8" id="KW-0175">Coiled coil</keyword>
<evidence type="ECO:0000256" key="5">
    <source>
        <dbReference type="ARBA" id="ARBA00023143"/>
    </source>
</evidence>
<dbReference type="PANTHER" id="PTHR30288">
    <property type="entry name" value="FLAGELLAR CAP/ASSEMBLY PROTEIN FLID"/>
    <property type="match status" value="1"/>
</dbReference>
<dbReference type="GO" id="GO:0009421">
    <property type="term" value="C:bacterial-type flagellum filament cap"/>
    <property type="evidence" value="ECO:0007669"/>
    <property type="project" value="InterPro"/>
</dbReference>
<feature type="domain" description="Flagellar hook-associated protein 2 N-terminal" evidence="9">
    <location>
        <begin position="10"/>
        <end position="110"/>
    </location>
</feature>
<evidence type="ECO:0000313" key="11">
    <source>
        <dbReference type="EMBL" id="VAX20826.1"/>
    </source>
</evidence>
<dbReference type="InterPro" id="IPR040026">
    <property type="entry name" value="FliD"/>
</dbReference>
<feature type="domain" description="Flagellar hook-associated protein 2 C-terminal" evidence="10">
    <location>
        <begin position="213"/>
        <end position="516"/>
    </location>
</feature>
<dbReference type="InterPro" id="IPR010809">
    <property type="entry name" value="FliD_C"/>
</dbReference>
<dbReference type="GO" id="GO:0071973">
    <property type="term" value="P:bacterial-type flagellum-dependent cell motility"/>
    <property type="evidence" value="ECO:0007669"/>
    <property type="project" value="TreeGrafter"/>
</dbReference>
<comment type="subunit">
    <text evidence="3">Homopentamer.</text>
</comment>
<dbReference type="Pfam" id="PF07195">
    <property type="entry name" value="FliD_C"/>
    <property type="match status" value="1"/>
</dbReference>
<protein>
    <recommendedName>
        <fullName evidence="7">Filament cap protein</fullName>
    </recommendedName>
    <alternativeName>
        <fullName evidence="6">Flagellar cap protein</fullName>
    </alternativeName>
</protein>
<comment type="similarity">
    <text evidence="2">Belongs to the FliD family.</text>
</comment>
<dbReference type="EMBL" id="UOGB01000189">
    <property type="protein sequence ID" value="VAX20826.1"/>
    <property type="molecule type" value="Genomic_DNA"/>
</dbReference>
<comment type="subcellular location">
    <subcellularLocation>
        <location evidence="1">Bacterial flagellum</location>
    </subcellularLocation>
</comment>
<evidence type="ECO:0000256" key="3">
    <source>
        <dbReference type="ARBA" id="ARBA00011255"/>
    </source>
</evidence>
<evidence type="ECO:0000256" key="7">
    <source>
        <dbReference type="ARBA" id="ARBA00033192"/>
    </source>
</evidence>
<proteinExistence type="inferred from homology"/>
<sequence>MGLSVDGLLSGLDTTSIIAQLMALERRPVQLKELEQATLADKRTAWQEINTKLLALETASQKLNTAGEFNSYSGVFNSNNSSGGSVLSVTAGSSASQGSYDIVVSQLATAEKYVTTNSISDNTADLGTSGTIRINVGGTDYDITVASGDSLNDVKTAINASAASVNATVINAGTSTSPDYKLVITGDSSGSANAVTITEPVDTSLVFSNTQDAQDATLTLDGISITKDSNTVTDLITDVTLSLETIGSGAVTFSTDYSGIISNVQGFADAYNEVMDYIKKEFTYNPDLNEKGTLFGNNSLRTIQDQLRAAVTGSISGIDSTDSSQLAFLSQAGISTDELSQLVIDQSKFTDALKDMFTETRALFTSSGSGAYTFVSATGSTQGGTYNTQISGGELQLQLVGGDGAWLSMDTSAGYATGQTDTILEGLILEVGTLGADGTGSQMRIAVGAAEKVSFFTATFTEYSSSGLIFNENDSIDKRDKELRKQIEDLEVRLAKKEEDLRSKFVNLEVLLSKLTSQQSYLDSQLSNLSKGWG</sequence>
<evidence type="ECO:0000256" key="2">
    <source>
        <dbReference type="ARBA" id="ARBA00009764"/>
    </source>
</evidence>
<dbReference type="Pfam" id="PF02465">
    <property type="entry name" value="FliD_N"/>
    <property type="match status" value="1"/>
</dbReference>
<evidence type="ECO:0000256" key="8">
    <source>
        <dbReference type="SAM" id="Coils"/>
    </source>
</evidence>
<dbReference type="Pfam" id="PF07196">
    <property type="entry name" value="Flagellin_IN"/>
    <property type="match status" value="1"/>
</dbReference>
<accession>A0A3B1BR89</accession>
<gene>
    <name evidence="11" type="ORF">MNBD_NITROSPINAE03-1432</name>
</gene>
<evidence type="ECO:0000256" key="4">
    <source>
        <dbReference type="ARBA" id="ARBA00023054"/>
    </source>
</evidence>
<evidence type="ECO:0000259" key="9">
    <source>
        <dbReference type="Pfam" id="PF02465"/>
    </source>
</evidence>
<dbReference type="InterPro" id="IPR010810">
    <property type="entry name" value="Flagellin_hook_IN_motif"/>
</dbReference>
<dbReference type="PANTHER" id="PTHR30288:SF0">
    <property type="entry name" value="FLAGELLAR HOOK-ASSOCIATED PROTEIN 2"/>
    <property type="match status" value="1"/>
</dbReference>
<reference evidence="11" key="1">
    <citation type="submission" date="2018-06" db="EMBL/GenBank/DDBJ databases">
        <authorList>
            <person name="Zhirakovskaya E."/>
        </authorList>
    </citation>
    <scope>NUCLEOTIDE SEQUENCE</scope>
</reference>